<dbReference type="EMBL" id="CAFBNO010000022">
    <property type="protein sequence ID" value="CAB4954450.1"/>
    <property type="molecule type" value="Genomic_DNA"/>
</dbReference>
<accession>A0A6J7KE84</accession>
<organism evidence="2">
    <name type="scientific">freshwater metagenome</name>
    <dbReference type="NCBI Taxonomy" id="449393"/>
    <lineage>
        <taxon>unclassified sequences</taxon>
        <taxon>metagenomes</taxon>
        <taxon>ecological metagenomes</taxon>
    </lineage>
</organism>
<evidence type="ECO:0000259" key="1">
    <source>
        <dbReference type="Pfam" id="PF13794"/>
    </source>
</evidence>
<name>A0A6J7KE84_9ZZZZ</name>
<proteinExistence type="predicted"/>
<dbReference type="AlphaFoldDB" id="A0A6J7KE84"/>
<reference evidence="2" key="1">
    <citation type="submission" date="2020-05" db="EMBL/GenBank/DDBJ databases">
        <authorList>
            <person name="Chiriac C."/>
            <person name="Salcher M."/>
            <person name="Ghai R."/>
            <person name="Kavagutti S V."/>
        </authorList>
    </citation>
    <scope>NUCLEOTIDE SEQUENCE</scope>
</reference>
<protein>
    <submittedName>
        <fullName evidence="2">Unannotated protein</fullName>
    </submittedName>
</protein>
<evidence type="ECO:0000313" key="2">
    <source>
        <dbReference type="EMBL" id="CAB4954450.1"/>
    </source>
</evidence>
<dbReference type="Gene3D" id="1.20.1260.10">
    <property type="match status" value="1"/>
</dbReference>
<dbReference type="InterPro" id="IPR059125">
    <property type="entry name" value="Ferritin_actino"/>
</dbReference>
<gene>
    <name evidence="2" type="ORF">UFOPK3837_00647</name>
</gene>
<dbReference type="InterPro" id="IPR012347">
    <property type="entry name" value="Ferritin-like"/>
</dbReference>
<sequence>MVFEWLKKLRAVARRIALPIREERAPRNMGKIDLRPYTPEPKIFLGQLAYLKLTQFEILTDELKFSPNTHYKAELSEAAAKSFEKYRAIASILAGLGFEATDAMEPFTERIGNFHSRTTGMDWYETVIKVYLVYGLLDDFYRRLAVGLTPALREQVEDALADDTFEQFAKRVLVESMAESEQLKSRLALWGRRLMGDVLLELRAAFDNRKLAGISKGSKLTIEQEREVNLAAYTKLEPLVGDMIAVHSLRMDALGLSA</sequence>
<dbReference type="Pfam" id="PF13794">
    <property type="entry name" value="MiaE_2"/>
    <property type="match status" value="1"/>
</dbReference>
<feature type="domain" description="Ferritin-like" evidence="1">
    <location>
        <begin position="44"/>
        <end position="201"/>
    </location>
</feature>